<dbReference type="InterPro" id="IPR017383">
    <property type="entry name" value="ARPC1"/>
</dbReference>
<dbReference type="Proteomes" id="UP000183365">
    <property type="component" value="Unassembled WGS sequence"/>
</dbReference>
<dbReference type="SUPFAM" id="SSF50978">
    <property type="entry name" value="WD40 repeat-like"/>
    <property type="match status" value="1"/>
</dbReference>
<evidence type="ECO:0000313" key="11">
    <source>
        <dbReference type="Proteomes" id="UP000183365"/>
    </source>
</evidence>
<accession>A0A1L0B6K0</accession>
<organism evidence="10 11">
    <name type="scientific">Hanseniaspora guilliermondii</name>
    <dbReference type="NCBI Taxonomy" id="56406"/>
    <lineage>
        <taxon>Eukaryota</taxon>
        <taxon>Fungi</taxon>
        <taxon>Dikarya</taxon>
        <taxon>Ascomycota</taxon>
        <taxon>Saccharomycotina</taxon>
        <taxon>Saccharomycetes</taxon>
        <taxon>Saccharomycodales</taxon>
        <taxon>Saccharomycodaceae</taxon>
        <taxon>Hanseniaspora</taxon>
    </lineage>
</organism>
<dbReference type="AlphaFoldDB" id="A0A1L0B6K0"/>
<keyword evidence="6" id="KW-0009">Actin-binding</keyword>
<evidence type="ECO:0000256" key="5">
    <source>
        <dbReference type="ARBA" id="ARBA00022737"/>
    </source>
</evidence>
<sequence>MAKVLLNLKSPIRSFCIKNDVLAVAQENILFIYKYSTLALIQTIDNHDKTITSVDINERTGNILTTSEDRTCLVLTPSNNTYKISQVATRFLKSINYGKWNVSGNKFIITSSDMGQLGVCYFDESINWWISKHISIPETQLHGNSLKKCCWDPENDILITFSDNLGNMLTVSTFLKHLDNKEDLKDSIYGQKFPFGKVLTTWYPNDDLIPINDMAYVPNTRSQMMVLVQVDGSITLFDNMNGKTVFKAYDQNSFKPFNVVKFITDTEFIVAGYNNNALLYSVNNQTLEFHKTLTEAKREVPMKNDDEEQFASGIQALKMFKNMDSRGINKTEVPISNDAHVMAITDLTVDSGNLITSGLDGKLIVHAI</sequence>
<evidence type="ECO:0000256" key="4">
    <source>
        <dbReference type="ARBA" id="ARBA00022574"/>
    </source>
</evidence>
<dbReference type="GO" id="GO:0005885">
    <property type="term" value="C:Arp2/3 protein complex"/>
    <property type="evidence" value="ECO:0007669"/>
    <property type="project" value="EnsemblFungi"/>
</dbReference>
<evidence type="ECO:0000256" key="1">
    <source>
        <dbReference type="ARBA" id="ARBA00004245"/>
    </source>
</evidence>
<dbReference type="InterPro" id="IPR015943">
    <property type="entry name" value="WD40/YVTN_repeat-like_dom_sf"/>
</dbReference>
<name>A0A1L0B6K0_9ASCO</name>
<proteinExistence type="inferred from homology"/>
<evidence type="ECO:0000256" key="9">
    <source>
        <dbReference type="ARBA" id="ARBA00041789"/>
    </source>
</evidence>
<gene>
    <name evidence="10" type="ORF">HGUI_03661</name>
</gene>
<keyword evidence="3" id="KW-0963">Cytoplasm</keyword>
<dbReference type="InterPro" id="IPR001680">
    <property type="entry name" value="WD40_rpt"/>
</dbReference>
<dbReference type="Gene3D" id="2.130.10.10">
    <property type="entry name" value="YVTN repeat-like/Quinoprotein amine dehydrogenase"/>
    <property type="match status" value="1"/>
</dbReference>
<evidence type="ECO:0000256" key="7">
    <source>
        <dbReference type="ARBA" id="ARBA00023212"/>
    </source>
</evidence>
<dbReference type="VEuPathDB" id="FungiDB:HGUI_03661"/>
<evidence type="ECO:0000256" key="2">
    <source>
        <dbReference type="ARBA" id="ARBA00006260"/>
    </source>
</evidence>
<keyword evidence="5" id="KW-0677">Repeat</keyword>
<comment type="similarity">
    <text evidence="2">Belongs to the WD repeat ARPC1 family.</text>
</comment>
<evidence type="ECO:0000256" key="8">
    <source>
        <dbReference type="ARBA" id="ARBA00041244"/>
    </source>
</evidence>
<dbReference type="OrthoDB" id="406844at2759"/>
<evidence type="ECO:0000256" key="3">
    <source>
        <dbReference type="ARBA" id="ARBA00022490"/>
    </source>
</evidence>
<dbReference type="GO" id="GO:0034314">
    <property type="term" value="P:Arp2/3 complex-mediated actin nucleation"/>
    <property type="evidence" value="ECO:0007669"/>
    <property type="project" value="InterPro"/>
</dbReference>
<dbReference type="GO" id="GO:2000601">
    <property type="term" value="P:positive regulation of Arp2/3 complex-mediated actin nucleation"/>
    <property type="evidence" value="ECO:0007669"/>
    <property type="project" value="EnsemblFungi"/>
</dbReference>
<dbReference type="GO" id="GO:0051015">
    <property type="term" value="F:actin filament binding"/>
    <property type="evidence" value="ECO:0007669"/>
    <property type="project" value="TreeGrafter"/>
</dbReference>
<evidence type="ECO:0000313" key="10">
    <source>
        <dbReference type="EMBL" id="SGZ41460.1"/>
    </source>
</evidence>
<dbReference type="PANTHER" id="PTHR10709">
    <property type="entry name" value="ACTIN-RELATED PROTEIN 2/3 COMPLEX SUBUNIT 1"/>
    <property type="match status" value="1"/>
</dbReference>
<dbReference type="GO" id="GO:0043130">
    <property type="term" value="F:ubiquitin binding"/>
    <property type="evidence" value="ECO:0007669"/>
    <property type="project" value="EnsemblFungi"/>
</dbReference>
<keyword evidence="4" id="KW-0853">WD repeat</keyword>
<dbReference type="SMART" id="SM00320">
    <property type="entry name" value="WD40"/>
    <property type="match status" value="3"/>
</dbReference>
<dbReference type="InterPro" id="IPR036322">
    <property type="entry name" value="WD40_repeat_dom_sf"/>
</dbReference>
<comment type="subcellular location">
    <subcellularLocation>
        <location evidence="1">Cytoplasm</location>
        <location evidence="1">Cytoskeleton</location>
    </subcellularLocation>
</comment>
<dbReference type="GO" id="GO:0044396">
    <property type="term" value="P:actin cortical patch organization"/>
    <property type="evidence" value="ECO:0007669"/>
    <property type="project" value="EnsemblFungi"/>
</dbReference>
<evidence type="ECO:0000256" key="6">
    <source>
        <dbReference type="ARBA" id="ARBA00023203"/>
    </source>
</evidence>
<dbReference type="Pfam" id="PF00400">
    <property type="entry name" value="WD40"/>
    <property type="match status" value="1"/>
</dbReference>
<dbReference type="PANTHER" id="PTHR10709:SF2">
    <property type="entry name" value="ACTIN-RELATED PROTEIN 2_3 COMPLEX SUBUNIT"/>
    <property type="match status" value="1"/>
</dbReference>
<keyword evidence="7" id="KW-0206">Cytoskeleton</keyword>
<protein>
    <recommendedName>
        <fullName evidence="8">Arp2/3 complex 41 kDa subunit</fullName>
    </recommendedName>
    <alternativeName>
        <fullName evidence="9">p41-ARC</fullName>
    </alternativeName>
</protein>
<dbReference type="EMBL" id="FQNF01000106">
    <property type="protein sequence ID" value="SGZ41460.1"/>
    <property type="molecule type" value="Genomic_DNA"/>
</dbReference>
<keyword evidence="11" id="KW-1185">Reference proteome</keyword>
<reference evidence="11" key="1">
    <citation type="submission" date="2016-11" db="EMBL/GenBank/DDBJ databases">
        <authorList>
            <person name="Guldener U."/>
        </authorList>
    </citation>
    <scope>NUCLEOTIDE SEQUENCE [LARGE SCALE GENOMIC DNA]</scope>
</reference>